<protein>
    <submittedName>
        <fullName evidence="2">Uncharacterized protein</fullName>
    </submittedName>
</protein>
<comment type="caution">
    <text evidence="2">The sequence shown here is derived from an EMBL/GenBank/DDBJ whole genome shotgun (WGS) entry which is preliminary data.</text>
</comment>
<evidence type="ECO:0000313" key="2">
    <source>
        <dbReference type="EMBL" id="MPN05094.1"/>
    </source>
</evidence>
<accession>A0A645EXC6</accession>
<sequence>MRIAQQHQCRKQGGNIPALVSKREERRQADAKLERHIKIAQEKHGAIHASAVQQAVGAEHRRRQHAGELMHLPGINQRAIPL</sequence>
<dbReference type="AlphaFoldDB" id="A0A645EXC6"/>
<gene>
    <name evidence="2" type="ORF">SDC9_152344</name>
</gene>
<reference evidence="2" key="1">
    <citation type="submission" date="2019-08" db="EMBL/GenBank/DDBJ databases">
        <authorList>
            <person name="Kucharzyk K."/>
            <person name="Murdoch R.W."/>
            <person name="Higgins S."/>
            <person name="Loffler F."/>
        </authorList>
    </citation>
    <scope>NUCLEOTIDE SEQUENCE</scope>
</reference>
<name>A0A645EXC6_9ZZZZ</name>
<feature type="region of interest" description="Disordered" evidence="1">
    <location>
        <begin position="1"/>
        <end position="28"/>
    </location>
</feature>
<dbReference type="EMBL" id="VSSQ01051003">
    <property type="protein sequence ID" value="MPN05094.1"/>
    <property type="molecule type" value="Genomic_DNA"/>
</dbReference>
<organism evidence="2">
    <name type="scientific">bioreactor metagenome</name>
    <dbReference type="NCBI Taxonomy" id="1076179"/>
    <lineage>
        <taxon>unclassified sequences</taxon>
        <taxon>metagenomes</taxon>
        <taxon>ecological metagenomes</taxon>
    </lineage>
</organism>
<proteinExistence type="predicted"/>
<evidence type="ECO:0000256" key="1">
    <source>
        <dbReference type="SAM" id="MobiDB-lite"/>
    </source>
</evidence>